<dbReference type="HOGENOM" id="CLU_3172852_0_0_9"/>
<reference evidence="1 2" key="2">
    <citation type="submission" date="2007-04" db="EMBL/GenBank/DDBJ databases">
        <title>Draft genome sequence of Ruminococcus torques (ATCC 27756).</title>
        <authorList>
            <person name="Sudarsanam P."/>
            <person name="Ley R."/>
            <person name="Guruge J."/>
            <person name="Turnbaugh P.J."/>
            <person name="Mahowald M."/>
            <person name="Liep D."/>
            <person name="Gordon J."/>
        </authorList>
    </citation>
    <scope>NUCLEOTIDE SEQUENCE [LARGE SCALE GENOMIC DNA]</scope>
    <source>
        <strain evidence="1 2">ATCC 27756</strain>
    </source>
</reference>
<evidence type="ECO:0000313" key="1">
    <source>
        <dbReference type="EMBL" id="EDK24141.1"/>
    </source>
</evidence>
<accession>A5KMX5</accession>
<sequence length="47" mass="5509">MTSLLEADENTSENLKLVKQKEYRYNKLLEKNNLKGYIDVEGYNEGI</sequence>
<comment type="caution">
    <text evidence="1">The sequence shown here is derived from an EMBL/GenBank/DDBJ whole genome shotgun (WGS) entry which is preliminary data.</text>
</comment>
<name>A5KMX5_9FIRM</name>
<protein>
    <submittedName>
        <fullName evidence="1">Uncharacterized protein</fullName>
    </submittedName>
</protein>
<reference evidence="1 2" key="1">
    <citation type="submission" date="2007-03" db="EMBL/GenBank/DDBJ databases">
        <authorList>
            <person name="Fulton L."/>
            <person name="Clifton S."/>
            <person name="Fulton B."/>
            <person name="Xu J."/>
            <person name="Minx P."/>
            <person name="Pepin K.H."/>
            <person name="Johnson M."/>
            <person name="Thiruvilangam P."/>
            <person name="Bhonagiri V."/>
            <person name="Nash W.E."/>
            <person name="Mardis E.R."/>
            <person name="Wilson R.K."/>
        </authorList>
    </citation>
    <scope>NUCLEOTIDE SEQUENCE [LARGE SCALE GENOMIC DNA]</scope>
    <source>
        <strain evidence="1 2">ATCC 27756</strain>
    </source>
</reference>
<evidence type="ECO:0000313" key="2">
    <source>
        <dbReference type="Proteomes" id="UP000003577"/>
    </source>
</evidence>
<organism evidence="1 2">
    <name type="scientific">[Ruminococcus] torques ATCC 27756</name>
    <dbReference type="NCBI Taxonomy" id="411460"/>
    <lineage>
        <taxon>Bacteria</taxon>
        <taxon>Bacillati</taxon>
        <taxon>Bacillota</taxon>
        <taxon>Clostridia</taxon>
        <taxon>Lachnospirales</taxon>
        <taxon>Lachnospiraceae</taxon>
        <taxon>Mediterraneibacter</taxon>
    </lineage>
</organism>
<proteinExistence type="predicted"/>
<dbReference type="EMBL" id="AAVP02000007">
    <property type="protein sequence ID" value="EDK24141.1"/>
    <property type="molecule type" value="Genomic_DNA"/>
</dbReference>
<dbReference type="Proteomes" id="UP000003577">
    <property type="component" value="Unassembled WGS sequence"/>
</dbReference>
<dbReference type="PaxDb" id="411460-RUMTOR_01598"/>
<gene>
    <name evidence="1" type="ORF">RUMTOR_01598</name>
</gene>
<dbReference type="AlphaFoldDB" id="A5KMX5"/>